<dbReference type="Pfam" id="PF11951">
    <property type="entry name" value="Fungal_trans_2"/>
    <property type="match status" value="1"/>
</dbReference>
<dbReference type="GO" id="GO:0003700">
    <property type="term" value="F:DNA-binding transcription factor activity"/>
    <property type="evidence" value="ECO:0007669"/>
    <property type="project" value="TreeGrafter"/>
</dbReference>
<reference evidence="3" key="1">
    <citation type="submission" date="2021-03" db="EMBL/GenBank/DDBJ databases">
        <authorList>
            <person name="Tagirdzhanova G."/>
        </authorList>
    </citation>
    <scope>NUCLEOTIDE SEQUENCE</scope>
</reference>
<protein>
    <recommendedName>
        <fullName evidence="5">Fungal-specific transcription factor domain-containing protein</fullName>
    </recommendedName>
</protein>
<accession>A0A8H3FQH7</accession>
<proteinExistence type="predicted"/>
<name>A0A8H3FQH7_9LECA</name>
<dbReference type="GO" id="GO:0045944">
    <property type="term" value="P:positive regulation of transcription by RNA polymerase II"/>
    <property type="evidence" value="ECO:0007669"/>
    <property type="project" value="TreeGrafter"/>
</dbReference>
<comment type="subcellular location">
    <subcellularLocation>
        <location evidence="1">Nucleus</location>
    </subcellularLocation>
</comment>
<dbReference type="PANTHER" id="PTHR37534">
    <property type="entry name" value="TRANSCRIPTIONAL ACTIVATOR PROTEIN UGA3"/>
    <property type="match status" value="1"/>
</dbReference>
<evidence type="ECO:0000256" key="2">
    <source>
        <dbReference type="ARBA" id="ARBA00023242"/>
    </source>
</evidence>
<evidence type="ECO:0000313" key="4">
    <source>
        <dbReference type="Proteomes" id="UP000664203"/>
    </source>
</evidence>
<dbReference type="GO" id="GO:0005634">
    <property type="term" value="C:nucleus"/>
    <property type="evidence" value="ECO:0007669"/>
    <property type="project" value="UniProtKB-SubCell"/>
</dbReference>
<dbReference type="Proteomes" id="UP000664203">
    <property type="component" value="Unassembled WGS sequence"/>
</dbReference>
<dbReference type="GO" id="GO:0000976">
    <property type="term" value="F:transcription cis-regulatory region binding"/>
    <property type="evidence" value="ECO:0007669"/>
    <property type="project" value="TreeGrafter"/>
</dbReference>
<comment type="caution">
    <text evidence="3">The sequence shown here is derived from an EMBL/GenBank/DDBJ whole genome shotgun (WGS) entry which is preliminary data.</text>
</comment>
<sequence>MSTPWGVLEVGDQLLLSYYETVLSRIITTVDDDRNGFRHVLIKMALSDASVSSVAVLQAILAFSAYHLSGSQAGIKHSFAAISALSSSMRFSTELRDRYHQLAASLVLTTYGVFNTSELKWTMFFCGAKKIARSIFAGSQNYDGELAFLLDWVYGQDALSKFSLLFWPQKDLAQRDCEKDPYLLSKVEDSPHRRLIVGSFGCSMELMSIISRLNETIPSDGSMEFAPSHNEILIQLEQRLRLLCQSLTTPGPTFSVPGNESSVLDTAELYRIAALIFLERACRRRPRSAPEVEHLIEAGLSTLQRLQVCAVMWPLFIVACEAETDEQRTIVLAIFEASKQFRKAGNISSVQELTEAVWKQDDLFTYSRIAALTVPLLRYGSVISASSQLPNFT</sequence>
<evidence type="ECO:0000313" key="3">
    <source>
        <dbReference type="EMBL" id="CAF9927539.1"/>
    </source>
</evidence>
<dbReference type="AlphaFoldDB" id="A0A8H3FQH7"/>
<dbReference type="InterPro" id="IPR021858">
    <property type="entry name" value="Fun_TF"/>
</dbReference>
<dbReference type="EMBL" id="CAJPDR010000229">
    <property type="protein sequence ID" value="CAF9927539.1"/>
    <property type="molecule type" value="Genomic_DNA"/>
</dbReference>
<organism evidence="3 4">
    <name type="scientific">Alectoria fallacina</name>
    <dbReference type="NCBI Taxonomy" id="1903189"/>
    <lineage>
        <taxon>Eukaryota</taxon>
        <taxon>Fungi</taxon>
        <taxon>Dikarya</taxon>
        <taxon>Ascomycota</taxon>
        <taxon>Pezizomycotina</taxon>
        <taxon>Lecanoromycetes</taxon>
        <taxon>OSLEUM clade</taxon>
        <taxon>Lecanoromycetidae</taxon>
        <taxon>Lecanorales</taxon>
        <taxon>Lecanorineae</taxon>
        <taxon>Parmeliaceae</taxon>
        <taxon>Alectoria</taxon>
    </lineage>
</organism>
<dbReference type="PANTHER" id="PTHR37534:SF39">
    <property type="entry name" value="TRANSCRIPTION FACTOR DOMAIN-CONTAINING PROTEIN"/>
    <property type="match status" value="1"/>
</dbReference>
<keyword evidence="2" id="KW-0539">Nucleus</keyword>
<dbReference type="OrthoDB" id="5130013at2759"/>
<keyword evidence="4" id="KW-1185">Reference proteome</keyword>
<evidence type="ECO:0008006" key="5">
    <source>
        <dbReference type="Google" id="ProtNLM"/>
    </source>
</evidence>
<evidence type="ECO:0000256" key="1">
    <source>
        <dbReference type="ARBA" id="ARBA00004123"/>
    </source>
</evidence>
<gene>
    <name evidence="3" type="ORF">ALECFALPRED_003737</name>
</gene>